<protein>
    <submittedName>
        <fullName evidence="1">Uncharacterized protein</fullName>
    </submittedName>
</protein>
<dbReference type="Proteomes" id="UP000558475">
    <property type="component" value="Unassembled WGS sequence"/>
</dbReference>
<organism evidence="1 2">
    <name type="scientific">Brucella tritici</name>
    <dbReference type="NCBI Taxonomy" id="94626"/>
    <lineage>
        <taxon>Bacteria</taxon>
        <taxon>Pseudomonadati</taxon>
        <taxon>Pseudomonadota</taxon>
        <taxon>Alphaproteobacteria</taxon>
        <taxon>Hyphomicrobiales</taxon>
        <taxon>Brucellaceae</taxon>
        <taxon>Brucella/Ochrobactrum group</taxon>
        <taxon>Brucella</taxon>
    </lineage>
</organism>
<accession>A0A7X6FSN2</accession>
<sequence>MPLNKMNDADEIRVKNPDHMSKMYSTNLVQKDGSKTDGLTTKLRIGYDGDGNIKLLNATGGSLAQRHDQDVYKHNIKLITEEVQKSFERKEARTYNASVAILDKQDISLSKPRTDYTWSTMLKDHLGNQEHSASWSYSFQYDASQCLRSNYD</sequence>
<gene>
    <name evidence="1" type="ORF">HGG76_26945</name>
</gene>
<reference evidence="1 2" key="1">
    <citation type="submission" date="2020-04" db="EMBL/GenBank/DDBJ databases">
        <title>Whole genome sequencing of clinical and environmental type strains of Ochrobactrum.</title>
        <authorList>
            <person name="Dharne M."/>
        </authorList>
    </citation>
    <scope>NUCLEOTIDE SEQUENCE [LARGE SCALE GENOMIC DNA]</scope>
    <source>
        <strain evidence="1 2">DSM 13340</strain>
    </source>
</reference>
<proteinExistence type="predicted"/>
<evidence type="ECO:0000313" key="2">
    <source>
        <dbReference type="Proteomes" id="UP000558475"/>
    </source>
</evidence>
<evidence type="ECO:0000313" key="1">
    <source>
        <dbReference type="EMBL" id="NKW11242.1"/>
    </source>
</evidence>
<name>A0A7X6FSN2_9HYPH</name>
<dbReference type="EMBL" id="JAAXZB010000005">
    <property type="protein sequence ID" value="NKW11242.1"/>
    <property type="molecule type" value="Genomic_DNA"/>
</dbReference>
<dbReference type="AlphaFoldDB" id="A0A7X6FSN2"/>
<comment type="caution">
    <text evidence="1">The sequence shown here is derived from an EMBL/GenBank/DDBJ whole genome shotgun (WGS) entry which is preliminary data.</text>
</comment>